<evidence type="ECO:0000313" key="1">
    <source>
        <dbReference type="EMBL" id="QJA62768.1"/>
    </source>
</evidence>
<dbReference type="AlphaFoldDB" id="A0A6M3IZL4"/>
<protein>
    <submittedName>
        <fullName evidence="1">Uncharacterized protein</fullName>
    </submittedName>
</protein>
<reference evidence="1" key="1">
    <citation type="submission" date="2020-03" db="EMBL/GenBank/DDBJ databases">
        <title>The deep terrestrial virosphere.</title>
        <authorList>
            <person name="Holmfeldt K."/>
            <person name="Nilsson E."/>
            <person name="Simone D."/>
            <person name="Lopez-Fernandez M."/>
            <person name="Wu X."/>
            <person name="de Brujin I."/>
            <person name="Lundin D."/>
            <person name="Andersson A."/>
            <person name="Bertilsson S."/>
            <person name="Dopson M."/>
        </authorList>
    </citation>
    <scope>NUCLEOTIDE SEQUENCE</scope>
    <source>
        <strain evidence="1">MM415B00728</strain>
    </source>
</reference>
<proteinExistence type="predicted"/>
<sequence length="50" mass="5603">MPVKVRVRGNKFCVVEVDSGKSRKCYPSKKAAQKYATVLNMRHAGIPPKK</sequence>
<name>A0A6M3IZL4_9ZZZZ</name>
<organism evidence="1">
    <name type="scientific">viral metagenome</name>
    <dbReference type="NCBI Taxonomy" id="1070528"/>
    <lineage>
        <taxon>unclassified sequences</taxon>
        <taxon>metagenomes</taxon>
        <taxon>organismal metagenomes</taxon>
    </lineage>
</organism>
<gene>
    <name evidence="1" type="ORF">MM415B00728_0027</name>
</gene>
<dbReference type="EMBL" id="MT141480">
    <property type="protein sequence ID" value="QJA62768.1"/>
    <property type="molecule type" value="Genomic_DNA"/>
</dbReference>
<accession>A0A6M3IZL4</accession>